<comment type="caution">
    <text evidence="1">The sequence shown here is derived from an EMBL/GenBank/DDBJ whole genome shotgun (WGS) entry which is preliminary data.</text>
</comment>
<proteinExistence type="predicted"/>
<organism evidence="1 2">
    <name type="scientific">Candidatus Harrisonbacteria bacterium RIFCSPLOWO2_01_FULL_40_28</name>
    <dbReference type="NCBI Taxonomy" id="1798406"/>
    <lineage>
        <taxon>Bacteria</taxon>
        <taxon>Candidatus Harrisoniibacteriota</taxon>
    </lineage>
</organism>
<dbReference type="EMBL" id="MHJI01000010">
    <property type="protein sequence ID" value="OGY66039.1"/>
    <property type="molecule type" value="Genomic_DNA"/>
</dbReference>
<reference evidence="1 2" key="1">
    <citation type="journal article" date="2016" name="Nat. Commun.">
        <title>Thousands of microbial genomes shed light on interconnected biogeochemical processes in an aquifer system.</title>
        <authorList>
            <person name="Anantharaman K."/>
            <person name="Brown C.T."/>
            <person name="Hug L.A."/>
            <person name="Sharon I."/>
            <person name="Castelle C.J."/>
            <person name="Probst A.J."/>
            <person name="Thomas B.C."/>
            <person name="Singh A."/>
            <person name="Wilkins M.J."/>
            <person name="Karaoz U."/>
            <person name="Brodie E.L."/>
            <person name="Williams K.H."/>
            <person name="Hubbard S.S."/>
            <person name="Banfield J.F."/>
        </authorList>
    </citation>
    <scope>NUCLEOTIDE SEQUENCE [LARGE SCALE GENOMIC DNA]</scope>
</reference>
<protein>
    <submittedName>
        <fullName evidence="1">Uncharacterized protein</fullName>
    </submittedName>
</protein>
<dbReference type="AlphaFoldDB" id="A0A1G1ZNN4"/>
<gene>
    <name evidence="1" type="ORF">A3A04_00530</name>
</gene>
<accession>A0A1G1ZNN4</accession>
<name>A0A1G1ZNN4_9BACT</name>
<sequence>MENYKKQSFYKKVIAFLSSVGFITAAFGVSVTLGALTFSATEIQSDGTLVIDSTSTMSVGASSATTITIGRSGQVVQFRGSISSSIIDISSTISIGTASATTITIGRATTTVSFPGVVSSSRIDGSGEMTIGTSTATAINIGRSGQYVRFLGNVSTTGSFTFSATGTPVLQNLSVTSSIDFEVLDGPICSSTPFSLAGAVVGDIAMASPVATSTVTGIEAFSSTSWSAYVSSSDIVAVRVCFNNVSSSIDIGAQIWRVSVWKY</sequence>
<evidence type="ECO:0000313" key="1">
    <source>
        <dbReference type="EMBL" id="OGY66039.1"/>
    </source>
</evidence>
<evidence type="ECO:0000313" key="2">
    <source>
        <dbReference type="Proteomes" id="UP000178517"/>
    </source>
</evidence>
<dbReference type="Proteomes" id="UP000178517">
    <property type="component" value="Unassembled WGS sequence"/>
</dbReference>